<evidence type="ECO:0000313" key="1">
    <source>
        <dbReference type="EMBL" id="GIY55562.1"/>
    </source>
</evidence>
<keyword evidence="2" id="KW-1185">Reference proteome</keyword>
<sequence>MILEKKKSVILFIATELHWENAAKVVEDVRQGTSRRRCDASSFSLWLGCPGGGATVARAPAKPGSSGAPTTGALHATDSVTARTTAEMDPTSSRAAPNIINNTAIKDYKISLKLQFQTISKQNEIEFHEKTKIIKLRLSDAVSQINDLRRINIEEN</sequence>
<dbReference type="Proteomes" id="UP001054945">
    <property type="component" value="Unassembled WGS sequence"/>
</dbReference>
<reference evidence="1 2" key="1">
    <citation type="submission" date="2021-06" db="EMBL/GenBank/DDBJ databases">
        <title>Caerostris extrusa draft genome.</title>
        <authorList>
            <person name="Kono N."/>
            <person name="Arakawa K."/>
        </authorList>
    </citation>
    <scope>NUCLEOTIDE SEQUENCE [LARGE SCALE GENOMIC DNA]</scope>
</reference>
<gene>
    <name evidence="1" type="ORF">CEXT_505291</name>
</gene>
<name>A0AAV4UCS1_CAEEX</name>
<organism evidence="1 2">
    <name type="scientific">Caerostris extrusa</name>
    <name type="common">Bark spider</name>
    <name type="synonym">Caerostris bankana</name>
    <dbReference type="NCBI Taxonomy" id="172846"/>
    <lineage>
        <taxon>Eukaryota</taxon>
        <taxon>Metazoa</taxon>
        <taxon>Ecdysozoa</taxon>
        <taxon>Arthropoda</taxon>
        <taxon>Chelicerata</taxon>
        <taxon>Arachnida</taxon>
        <taxon>Araneae</taxon>
        <taxon>Araneomorphae</taxon>
        <taxon>Entelegynae</taxon>
        <taxon>Araneoidea</taxon>
        <taxon>Araneidae</taxon>
        <taxon>Caerostris</taxon>
    </lineage>
</organism>
<dbReference type="AlphaFoldDB" id="A0AAV4UCS1"/>
<accession>A0AAV4UCS1</accession>
<comment type="caution">
    <text evidence="1">The sequence shown here is derived from an EMBL/GenBank/DDBJ whole genome shotgun (WGS) entry which is preliminary data.</text>
</comment>
<dbReference type="EMBL" id="BPLR01012652">
    <property type="protein sequence ID" value="GIY55562.1"/>
    <property type="molecule type" value="Genomic_DNA"/>
</dbReference>
<protein>
    <submittedName>
        <fullName evidence="1">Uncharacterized protein</fullName>
    </submittedName>
</protein>
<evidence type="ECO:0000313" key="2">
    <source>
        <dbReference type="Proteomes" id="UP001054945"/>
    </source>
</evidence>
<proteinExistence type="predicted"/>